<dbReference type="EMBL" id="CP076663">
    <property type="protein sequence ID" value="QWU88760.1"/>
    <property type="molecule type" value="Genomic_DNA"/>
</dbReference>
<sequence>MEEALDLEAQNPGPDVDKKPKAINVLVDRTITGVERFGRAIRNKFAAWKIPLFLYQAWLAFFIIYSCMTMFSTKLGVVTYKYDSSLSLKMNQAVNSLELAMEGSTKNLSSMLPQQWPNGLYMVGHFAVCRKNQNSKKVCYRGKKLEDLVLKDIGIQIAEYNEMEDPAAFGESFLVTYRDVQQNLKEVSSVKKHCRYFEEKTICGFEGLTAEEYSYLPSTKAAENPPFICPYIYLVLAALSFTALSLTLWVEDDVFAGIVLVVSSSIQVYFILLSFLEVPDCFHQKMSYFVDESCALALTVYFLAPLIPVILGFIMAISVSANTPD</sequence>
<protein>
    <submittedName>
        <fullName evidence="2">Uncharacterized protein</fullName>
    </submittedName>
</protein>
<proteinExistence type="predicted"/>
<feature type="transmembrane region" description="Helical" evidence="1">
    <location>
        <begin position="52"/>
        <end position="71"/>
    </location>
</feature>
<reference evidence="2 3" key="1">
    <citation type="submission" date="2021-06" db="EMBL/GenBank/DDBJ databases">
        <title>Candida outbreak in Lebanon.</title>
        <authorList>
            <person name="Finianos M."/>
        </authorList>
    </citation>
    <scope>NUCLEOTIDE SEQUENCE [LARGE SCALE GENOMIC DNA]</scope>
    <source>
        <strain evidence="2">CA3LBN</strain>
    </source>
</reference>
<organism evidence="2 3">
    <name type="scientific">Candidozyma haemuli</name>
    <dbReference type="NCBI Taxonomy" id="45357"/>
    <lineage>
        <taxon>Eukaryota</taxon>
        <taxon>Fungi</taxon>
        <taxon>Dikarya</taxon>
        <taxon>Ascomycota</taxon>
        <taxon>Saccharomycotina</taxon>
        <taxon>Pichiomycetes</taxon>
        <taxon>Metschnikowiaceae</taxon>
        <taxon>Candidozyma</taxon>
    </lineage>
</organism>
<gene>
    <name evidence="2" type="ORF">CA3LBN_003068</name>
</gene>
<feature type="transmembrane region" description="Helical" evidence="1">
    <location>
        <begin position="228"/>
        <end position="249"/>
    </location>
</feature>
<evidence type="ECO:0000313" key="3">
    <source>
        <dbReference type="Proteomes" id="UP000825434"/>
    </source>
</evidence>
<keyword evidence="1" id="KW-1133">Transmembrane helix</keyword>
<keyword evidence="3" id="KW-1185">Reference proteome</keyword>
<accession>A0ABX8IA45</accession>
<name>A0ABX8IA45_9ASCO</name>
<evidence type="ECO:0000256" key="1">
    <source>
        <dbReference type="SAM" id="Phobius"/>
    </source>
</evidence>
<feature type="transmembrane region" description="Helical" evidence="1">
    <location>
        <begin position="296"/>
        <end position="319"/>
    </location>
</feature>
<keyword evidence="1" id="KW-0472">Membrane</keyword>
<feature type="transmembrane region" description="Helical" evidence="1">
    <location>
        <begin position="255"/>
        <end position="276"/>
    </location>
</feature>
<evidence type="ECO:0000313" key="2">
    <source>
        <dbReference type="EMBL" id="QWU88760.1"/>
    </source>
</evidence>
<keyword evidence="1" id="KW-0812">Transmembrane</keyword>
<dbReference type="Proteomes" id="UP000825434">
    <property type="component" value="Chromosome 3"/>
</dbReference>